<dbReference type="Pfam" id="PF13868">
    <property type="entry name" value="TPH"/>
    <property type="match status" value="1"/>
</dbReference>
<keyword evidence="4" id="KW-0966">Cell projection</keyword>
<keyword evidence="10" id="KW-1185">Reference proteome</keyword>
<feature type="domain" description="Trichohyalin-plectin-homology" evidence="8">
    <location>
        <begin position="32"/>
        <end position="115"/>
    </location>
</feature>
<sequence>MAARAYELKKRREDERKAIVQEKLYQQWRSGLDDVRVMDSKIVTLKTIADRDAQLDEKAARAEEEKRHHEFYDKLWHEGYLAKIEREKLEKEAEKERKAQMIKVLEIQRKMKEKSAWRRRRCRRRMRPSR</sequence>
<dbReference type="EMBL" id="CAUYUJ010022470">
    <property type="protein sequence ID" value="CAK0910825.1"/>
    <property type="molecule type" value="Genomic_DNA"/>
</dbReference>
<evidence type="ECO:0000313" key="9">
    <source>
        <dbReference type="EMBL" id="CAK0910825.1"/>
    </source>
</evidence>
<dbReference type="InterPro" id="IPR043597">
    <property type="entry name" value="TPH_dom"/>
</dbReference>
<comment type="subcellular location">
    <subcellularLocation>
        <location evidence="1">Cell projection</location>
        <location evidence="1">Cilium</location>
    </subcellularLocation>
</comment>
<organism evidence="9 10">
    <name type="scientific">Prorocentrum cordatum</name>
    <dbReference type="NCBI Taxonomy" id="2364126"/>
    <lineage>
        <taxon>Eukaryota</taxon>
        <taxon>Sar</taxon>
        <taxon>Alveolata</taxon>
        <taxon>Dinophyceae</taxon>
        <taxon>Prorocentrales</taxon>
        <taxon>Prorocentraceae</taxon>
        <taxon>Prorocentrum</taxon>
    </lineage>
</organism>
<evidence type="ECO:0000256" key="4">
    <source>
        <dbReference type="ARBA" id="ARBA00023273"/>
    </source>
</evidence>
<comment type="caution">
    <text evidence="9">The sequence shown here is derived from an EMBL/GenBank/DDBJ whole genome shotgun (WGS) entry which is preliminary data.</text>
</comment>
<dbReference type="PANTHER" id="PTHR31183:SF1">
    <property type="entry name" value="CILIA- AND FLAGELLA-ASSOCIATED PROTEIN 53"/>
    <property type="match status" value="1"/>
</dbReference>
<reference evidence="9" key="1">
    <citation type="submission" date="2023-10" db="EMBL/GenBank/DDBJ databases">
        <authorList>
            <person name="Chen Y."/>
            <person name="Shah S."/>
            <person name="Dougan E. K."/>
            <person name="Thang M."/>
            <person name="Chan C."/>
        </authorList>
    </citation>
    <scope>NUCLEOTIDE SEQUENCE [LARGE SCALE GENOMIC DNA]</scope>
</reference>
<evidence type="ECO:0000313" key="10">
    <source>
        <dbReference type="Proteomes" id="UP001189429"/>
    </source>
</evidence>
<keyword evidence="3" id="KW-0969">Cilium</keyword>
<evidence type="ECO:0000256" key="2">
    <source>
        <dbReference type="ARBA" id="ARBA00023054"/>
    </source>
</evidence>
<evidence type="ECO:0000256" key="3">
    <source>
        <dbReference type="ARBA" id="ARBA00023069"/>
    </source>
</evidence>
<evidence type="ECO:0000256" key="7">
    <source>
        <dbReference type="SAM" id="Coils"/>
    </source>
</evidence>
<evidence type="ECO:0000256" key="1">
    <source>
        <dbReference type="ARBA" id="ARBA00004138"/>
    </source>
</evidence>
<accession>A0ABN9YDK7</accession>
<protein>
    <recommendedName>
        <fullName evidence="6">Cilia- and flagella-associated protein 53</fullName>
    </recommendedName>
</protein>
<feature type="coiled-coil region" evidence="7">
    <location>
        <begin position="45"/>
        <end position="101"/>
    </location>
</feature>
<evidence type="ECO:0000256" key="6">
    <source>
        <dbReference type="ARBA" id="ARBA00033773"/>
    </source>
</evidence>
<name>A0ABN9YDK7_9DINO</name>
<dbReference type="InterPro" id="IPR043596">
    <property type="entry name" value="CFAP53/TCHP"/>
</dbReference>
<keyword evidence="2 7" id="KW-0175">Coiled coil</keyword>
<comment type="similarity">
    <text evidence="5">Belongs to the CFAP53 family.</text>
</comment>
<evidence type="ECO:0000259" key="8">
    <source>
        <dbReference type="Pfam" id="PF13868"/>
    </source>
</evidence>
<dbReference type="Proteomes" id="UP001189429">
    <property type="component" value="Unassembled WGS sequence"/>
</dbReference>
<proteinExistence type="inferred from homology"/>
<dbReference type="PANTHER" id="PTHR31183">
    <property type="entry name" value="TRICHOPLEIN KERATIN FILAMENT-BINDING PROTEIN FAMILY MEMBER"/>
    <property type="match status" value="1"/>
</dbReference>
<gene>
    <name evidence="9" type="ORF">PCOR1329_LOCUS84887</name>
</gene>
<evidence type="ECO:0000256" key="5">
    <source>
        <dbReference type="ARBA" id="ARBA00033747"/>
    </source>
</evidence>